<name>A0ABM4T2I5_BOSIN</name>
<evidence type="ECO:0000259" key="7">
    <source>
        <dbReference type="PROSITE" id="PS50879"/>
    </source>
</evidence>
<proteinExistence type="predicted"/>
<keyword evidence="3" id="KW-0540">Nuclease</keyword>
<keyword evidence="5" id="KW-0378">Hydrolase</keyword>
<evidence type="ECO:0000313" key="9">
    <source>
        <dbReference type="RefSeq" id="XP_070654258.1"/>
    </source>
</evidence>
<dbReference type="PROSITE" id="PS50879">
    <property type="entry name" value="RNASE_H_1"/>
    <property type="match status" value="1"/>
</dbReference>
<evidence type="ECO:0000256" key="1">
    <source>
        <dbReference type="ARBA" id="ARBA00022679"/>
    </source>
</evidence>
<dbReference type="InterPro" id="IPR012337">
    <property type="entry name" value="RNaseH-like_sf"/>
</dbReference>
<feature type="domain" description="RNase H type-1" evidence="7">
    <location>
        <begin position="6"/>
        <end position="149"/>
    </location>
</feature>
<evidence type="ECO:0000256" key="4">
    <source>
        <dbReference type="ARBA" id="ARBA00022759"/>
    </source>
</evidence>
<dbReference type="Gene3D" id="3.30.420.10">
    <property type="entry name" value="Ribonuclease H-like superfamily/Ribonuclease H"/>
    <property type="match status" value="1"/>
</dbReference>
<reference evidence="9" key="1">
    <citation type="submission" date="2025-08" db="UniProtKB">
        <authorList>
            <consortium name="RefSeq"/>
        </authorList>
    </citation>
    <scope>IDENTIFICATION</scope>
    <source>
        <tissue evidence="9">Blood</tissue>
    </source>
</reference>
<dbReference type="RefSeq" id="XP_070654258.1">
    <property type="nucleotide sequence ID" value="XM_070798157.1"/>
</dbReference>
<dbReference type="GeneID" id="139185698"/>
<keyword evidence="4" id="KW-0255">Endonuclease</keyword>
<keyword evidence="6" id="KW-0695">RNA-directed DNA polymerase</keyword>
<accession>A0ABM4T2I5</accession>
<keyword evidence="1" id="KW-0808">Transferase</keyword>
<dbReference type="PANTHER" id="PTHR41694">
    <property type="entry name" value="ENDOGENOUS RETROVIRUS GROUP K MEMBER POL PROTEIN"/>
    <property type="match status" value="1"/>
</dbReference>
<evidence type="ECO:0000256" key="6">
    <source>
        <dbReference type="ARBA" id="ARBA00022918"/>
    </source>
</evidence>
<dbReference type="SUPFAM" id="SSF53098">
    <property type="entry name" value="Ribonuclease H-like"/>
    <property type="match status" value="1"/>
</dbReference>
<dbReference type="Proteomes" id="UP001652663">
    <property type="component" value="Chromosome 11"/>
</dbReference>
<dbReference type="InterPro" id="IPR002156">
    <property type="entry name" value="RNaseH_domain"/>
</dbReference>
<dbReference type="InterPro" id="IPR036397">
    <property type="entry name" value="RNaseH_sf"/>
</dbReference>
<keyword evidence="2" id="KW-0548">Nucleotidyltransferase</keyword>
<dbReference type="CDD" id="cd09273">
    <property type="entry name" value="RNase_HI_RT_Bel"/>
    <property type="match status" value="1"/>
</dbReference>
<sequence>MDTPLDNPDMEIFTDGSSFGRVGNCKAGYALVMAEQVLEAKSLLQGTSAQLAELVALTQALELSKGQQVNIYPDSKYAYLTLYAHAAIWKERHFKTATREPIKRFREIERLLTAIYCPKEVAVMHCKGHSRDGSKEPRVISWLTVKPEKQHFRKPLHCRRL</sequence>
<evidence type="ECO:0000256" key="5">
    <source>
        <dbReference type="ARBA" id="ARBA00022801"/>
    </source>
</evidence>
<organism evidence="8 9">
    <name type="scientific">Bos indicus</name>
    <name type="common">Zebu</name>
    <dbReference type="NCBI Taxonomy" id="9915"/>
    <lineage>
        <taxon>Eukaryota</taxon>
        <taxon>Metazoa</taxon>
        <taxon>Chordata</taxon>
        <taxon>Craniata</taxon>
        <taxon>Vertebrata</taxon>
        <taxon>Euteleostomi</taxon>
        <taxon>Mammalia</taxon>
        <taxon>Eutheria</taxon>
        <taxon>Laurasiatheria</taxon>
        <taxon>Artiodactyla</taxon>
        <taxon>Ruminantia</taxon>
        <taxon>Pecora</taxon>
        <taxon>Bovidae</taxon>
        <taxon>Bovinae</taxon>
        <taxon>Bos</taxon>
    </lineage>
</organism>
<protein>
    <submittedName>
        <fullName evidence="9">Ribonuclease H-like</fullName>
    </submittedName>
</protein>
<keyword evidence="8" id="KW-1185">Reference proteome</keyword>
<evidence type="ECO:0000256" key="2">
    <source>
        <dbReference type="ARBA" id="ARBA00022695"/>
    </source>
</evidence>
<gene>
    <name evidence="9" type="primary">LOC139185698</name>
</gene>
<dbReference type="PANTHER" id="PTHR41694:SF5">
    <property type="entry name" value="RIBONUCLEASE H"/>
    <property type="match status" value="1"/>
</dbReference>
<evidence type="ECO:0000313" key="8">
    <source>
        <dbReference type="Proteomes" id="UP001652663"/>
    </source>
</evidence>
<evidence type="ECO:0000256" key="3">
    <source>
        <dbReference type="ARBA" id="ARBA00022722"/>
    </source>
</evidence>
<dbReference type="Pfam" id="PF00075">
    <property type="entry name" value="RNase_H"/>
    <property type="match status" value="1"/>
</dbReference>